<reference evidence="2" key="1">
    <citation type="submission" date="2025-08" db="UniProtKB">
        <authorList>
            <consortium name="RefSeq"/>
        </authorList>
    </citation>
    <scope>IDENTIFICATION</scope>
</reference>
<dbReference type="Pfam" id="PF14223">
    <property type="entry name" value="Retrotran_gag_2"/>
    <property type="match status" value="1"/>
</dbReference>
<evidence type="ECO:0000313" key="1">
    <source>
        <dbReference type="Proteomes" id="UP001515500"/>
    </source>
</evidence>
<dbReference type="PANTHER" id="PTHR35317:SF35">
    <property type="entry name" value="DUF4219 DOMAIN-CONTAINING PROTEIN"/>
    <property type="match status" value="1"/>
</dbReference>
<proteinExistence type="predicted"/>
<name>A0AB40D156_DIOCR</name>
<keyword evidence="1" id="KW-1185">Reference proteome</keyword>
<accession>A0AB40D156</accession>
<evidence type="ECO:0000313" key="2">
    <source>
        <dbReference type="RefSeq" id="XP_039143999.1"/>
    </source>
</evidence>
<dbReference type="GeneID" id="120281163"/>
<sequence>MSTLFKSQNLWSIIEEDIPKEAIDVEKMEKKEKDAKALYLIQQAVDESIFVRIARFTTAKEAWEHIKQEFMGSIRMVLVRRQTFRQKFEVLLMKEEETMQQYITRVVAIVNQIKGLGFELTDEEVVSKVMRSMTEKFNHVITSIEEARDVSKLSLNELSGSLLAHEARLNRFNDKSEDKAFYMKGDSSSCNSSNYAGEAGFRGRSGFRGRGRNFRGKGISYGVTKGNFSKAQQQFSSRQQQFGRVQRLFMRPPYDRRSGRGNFQNN</sequence>
<dbReference type="RefSeq" id="XP_039143999.1">
    <property type="nucleotide sequence ID" value="XM_039288065.1"/>
</dbReference>
<gene>
    <name evidence="2" type="primary">LOC120281163</name>
</gene>
<protein>
    <submittedName>
        <fullName evidence="2">Uncharacterized protein LOC120281163</fullName>
    </submittedName>
</protein>
<dbReference type="PANTHER" id="PTHR35317">
    <property type="entry name" value="OS04G0629600 PROTEIN"/>
    <property type="match status" value="1"/>
</dbReference>
<dbReference type="AlphaFoldDB" id="A0AB40D156"/>
<dbReference type="Proteomes" id="UP001515500">
    <property type="component" value="Chromosome 17"/>
</dbReference>
<organism evidence="1 2">
    <name type="scientific">Dioscorea cayennensis subsp. rotundata</name>
    <name type="common">White Guinea yam</name>
    <name type="synonym">Dioscorea rotundata</name>
    <dbReference type="NCBI Taxonomy" id="55577"/>
    <lineage>
        <taxon>Eukaryota</taxon>
        <taxon>Viridiplantae</taxon>
        <taxon>Streptophyta</taxon>
        <taxon>Embryophyta</taxon>
        <taxon>Tracheophyta</taxon>
        <taxon>Spermatophyta</taxon>
        <taxon>Magnoliopsida</taxon>
        <taxon>Liliopsida</taxon>
        <taxon>Dioscoreales</taxon>
        <taxon>Dioscoreaceae</taxon>
        <taxon>Dioscorea</taxon>
    </lineage>
</organism>